<keyword evidence="2" id="KW-1133">Transmembrane helix</keyword>
<dbReference type="InterPro" id="IPR050400">
    <property type="entry name" value="Bact_Cytoskel_RodZ"/>
</dbReference>
<dbReference type="CDD" id="cd00093">
    <property type="entry name" value="HTH_XRE"/>
    <property type="match status" value="1"/>
</dbReference>
<dbReference type="GO" id="GO:0003677">
    <property type="term" value="F:DNA binding"/>
    <property type="evidence" value="ECO:0007669"/>
    <property type="project" value="InterPro"/>
</dbReference>
<feature type="compositionally biased region" description="Polar residues" evidence="1">
    <location>
        <begin position="159"/>
        <end position="169"/>
    </location>
</feature>
<dbReference type="Pfam" id="PF13413">
    <property type="entry name" value="HTH_25"/>
    <property type="match status" value="1"/>
</dbReference>
<keyword evidence="2" id="KW-0812">Transmembrane</keyword>
<dbReference type="RefSeq" id="WP_131906808.1">
    <property type="nucleotide sequence ID" value="NZ_BAAAFU010000001.1"/>
</dbReference>
<feature type="domain" description="Cytoskeleton protein RodZ-like C-terminal" evidence="3">
    <location>
        <begin position="282"/>
        <end position="352"/>
    </location>
</feature>
<organism evidence="4 5">
    <name type="scientific">Cocleimonas flava</name>
    <dbReference type="NCBI Taxonomy" id="634765"/>
    <lineage>
        <taxon>Bacteria</taxon>
        <taxon>Pseudomonadati</taxon>
        <taxon>Pseudomonadota</taxon>
        <taxon>Gammaproteobacteria</taxon>
        <taxon>Thiotrichales</taxon>
        <taxon>Thiotrichaceae</taxon>
        <taxon>Cocleimonas</taxon>
    </lineage>
</organism>
<evidence type="ECO:0000256" key="2">
    <source>
        <dbReference type="SAM" id="Phobius"/>
    </source>
</evidence>
<feature type="compositionally biased region" description="Low complexity" evidence="1">
    <location>
        <begin position="230"/>
        <end position="257"/>
    </location>
</feature>
<comment type="caution">
    <text evidence="4">The sequence shown here is derived from an EMBL/GenBank/DDBJ whole genome shotgun (WGS) entry which is preliminary data.</text>
</comment>
<dbReference type="OrthoDB" id="9790252at2"/>
<sequence length="354" mass="38736">MAKEKNKTEQPVVLEGELQARLIQLREDAGYSTSQLADAMCLSEEVILHLENEDFDQLAEPPYVRGYLRNYAKLGDTDPNELINRYESLRGADANELNYQIKTSANIDISKRKSMSPIWAQLILLAFLIGGISLLAMIPGVNQWFKTTWSSLSTQLQSPNGESGSNPLLTGSLPVPVPLPDSDLPDNNNTTNLPLNIGNNQTNTTANNQNNATSTDTPNTQTETAADTSNTAEAATEDTQQATNTETSTTNDANTSDENTEQASADEETPSTGSSDQLKIKLVFNKDVWLRIRNKDNKTVFEGLNKVGTNKDLTIEKPLTFRVGNAQGLSLFVDDKAVDISQYINGSIANFTLE</sequence>
<feature type="region of interest" description="Disordered" evidence="1">
    <location>
        <begin position="154"/>
        <end position="275"/>
    </location>
</feature>
<feature type="transmembrane region" description="Helical" evidence="2">
    <location>
        <begin position="118"/>
        <end position="138"/>
    </location>
</feature>
<reference evidence="4 5" key="1">
    <citation type="submission" date="2019-03" db="EMBL/GenBank/DDBJ databases">
        <title>Genomic Encyclopedia of Type Strains, Phase IV (KMG-IV): sequencing the most valuable type-strain genomes for metagenomic binning, comparative biology and taxonomic classification.</title>
        <authorList>
            <person name="Goeker M."/>
        </authorList>
    </citation>
    <scope>NUCLEOTIDE SEQUENCE [LARGE SCALE GENOMIC DNA]</scope>
    <source>
        <strain evidence="4 5">DSM 24830</strain>
    </source>
</reference>
<feature type="compositionally biased region" description="Acidic residues" evidence="1">
    <location>
        <begin position="258"/>
        <end position="269"/>
    </location>
</feature>
<evidence type="ECO:0000256" key="1">
    <source>
        <dbReference type="SAM" id="MobiDB-lite"/>
    </source>
</evidence>
<dbReference type="Proteomes" id="UP000294887">
    <property type="component" value="Unassembled WGS sequence"/>
</dbReference>
<dbReference type="InterPro" id="IPR001387">
    <property type="entry name" value="Cro/C1-type_HTH"/>
</dbReference>
<dbReference type="InterPro" id="IPR010982">
    <property type="entry name" value="Lambda_DNA-bd_dom_sf"/>
</dbReference>
<gene>
    <name evidence="4" type="ORF">EV695_3063</name>
</gene>
<feature type="compositionally biased region" description="Polar residues" evidence="1">
    <location>
        <begin position="214"/>
        <end position="229"/>
    </location>
</feature>
<keyword evidence="5" id="KW-1185">Reference proteome</keyword>
<accession>A0A4R1ETW7</accession>
<dbReference type="Pfam" id="PF13464">
    <property type="entry name" value="RodZ_C"/>
    <property type="match status" value="1"/>
</dbReference>
<evidence type="ECO:0000313" key="5">
    <source>
        <dbReference type="Proteomes" id="UP000294887"/>
    </source>
</evidence>
<dbReference type="EMBL" id="SMFQ01000004">
    <property type="protein sequence ID" value="TCJ85097.1"/>
    <property type="molecule type" value="Genomic_DNA"/>
</dbReference>
<protein>
    <submittedName>
        <fullName evidence="4">Cytoskeletal protein RodZ</fullName>
    </submittedName>
</protein>
<dbReference type="AlphaFoldDB" id="A0A4R1ETW7"/>
<dbReference type="PANTHER" id="PTHR34475:SF1">
    <property type="entry name" value="CYTOSKELETON PROTEIN RODZ"/>
    <property type="match status" value="1"/>
</dbReference>
<dbReference type="Gene3D" id="1.10.260.40">
    <property type="entry name" value="lambda repressor-like DNA-binding domains"/>
    <property type="match status" value="1"/>
</dbReference>
<keyword evidence="2" id="KW-0472">Membrane</keyword>
<evidence type="ECO:0000313" key="4">
    <source>
        <dbReference type="EMBL" id="TCJ85097.1"/>
    </source>
</evidence>
<dbReference type="InterPro" id="IPR025194">
    <property type="entry name" value="RodZ-like_C"/>
</dbReference>
<evidence type="ECO:0000259" key="3">
    <source>
        <dbReference type="Pfam" id="PF13464"/>
    </source>
</evidence>
<proteinExistence type="predicted"/>
<feature type="compositionally biased region" description="Low complexity" evidence="1">
    <location>
        <begin position="180"/>
        <end position="213"/>
    </location>
</feature>
<name>A0A4R1ETW7_9GAMM</name>
<dbReference type="PANTHER" id="PTHR34475">
    <property type="match status" value="1"/>
</dbReference>